<accession>A0AAV4RGG4</accession>
<dbReference type="AlphaFoldDB" id="A0AAV4RGG4"/>
<evidence type="ECO:0000313" key="2">
    <source>
        <dbReference type="Proteomes" id="UP001054837"/>
    </source>
</evidence>
<dbReference type="EMBL" id="BPLQ01006097">
    <property type="protein sequence ID" value="GIY20084.1"/>
    <property type="molecule type" value="Genomic_DNA"/>
</dbReference>
<evidence type="ECO:0000313" key="1">
    <source>
        <dbReference type="EMBL" id="GIY20084.1"/>
    </source>
</evidence>
<sequence length="99" mass="11411">MSKIRHKLQDAPLHINCNDRKFVISLRERKICDILEHWRLLNPLLDGYVSNGKHYGVPSAARLQQDAIGDFFSFFFISVPPVFSNLPFVCAMRKHTVNA</sequence>
<proteinExistence type="predicted"/>
<gene>
    <name evidence="1" type="ORF">CDAR_89961</name>
</gene>
<name>A0AAV4RGG4_9ARAC</name>
<organism evidence="1 2">
    <name type="scientific">Caerostris darwini</name>
    <dbReference type="NCBI Taxonomy" id="1538125"/>
    <lineage>
        <taxon>Eukaryota</taxon>
        <taxon>Metazoa</taxon>
        <taxon>Ecdysozoa</taxon>
        <taxon>Arthropoda</taxon>
        <taxon>Chelicerata</taxon>
        <taxon>Arachnida</taxon>
        <taxon>Araneae</taxon>
        <taxon>Araneomorphae</taxon>
        <taxon>Entelegynae</taxon>
        <taxon>Araneoidea</taxon>
        <taxon>Araneidae</taxon>
        <taxon>Caerostris</taxon>
    </lineage>
</organism>
<reference evidence="1 2" key="1">
    <citation type="submission" date="2021-06" db="EMBL/GenBank/DDBJ databases">
        <title>Caerostris darwini draft genome.</title>
        <authorList>
            <person name="Kono N."/>
            <person name="Arakawa K."/>
        </authorList>
    </citation>
    <scope>NUCLEOTIDE SEQUENCE [LARGE SCALE GENOMIC DNA]</scope>
</reference>
<comment type="caution">
    <text evidence="1">The sequence shown here is derived from an EMBL/GenBank/DDBJ whole genome shotgun (WGS) entry which is preliminary data.</text>
</comment>
<keyword evidence="2" id="KW-1185">Reference proteome</keyword>
<protein>
    <submittedName>
        <fullName evidence="1">Uncharacterized protein</fullName>
    </submittedName>
</protein>
<dbReference type="Proteomes" id="UP001054837">
    <property type="component" value="Unassembled WGS sequence"/>
</dbReference>